<dbReference type="PANTHER" id="PTHR43737">
    <property type="entry name" value="BLL7424 PROTEIN"/>
    <property type="match status" value="1"/>
</dbReference>
<dbReference type="PANTHER" id="PTHR43737:SF1">
    <property type="entry name" value="DUF1501 DOMAIN-CONTAINING PROTEIN"/>
    <property type="match status" value="1"/>
</dbReference>
<dbReference type="PROSITE" id="PS51318">
    <property type="entry name" value="TAT"/>
    <property type="match status" value="1"/>
</dbReference>
<evidence type="ECO:0000313" key="1">
    <source>
        <dbReference type="EMBL" id="HEN14414.1"/>
    </source>
</evidence>
<gene>
    <name evidence="1" type="ORF">ENQ76_02955</name>
</gene>
<protein>
    <submittedName>
        <fullName evidence="1">DUF1501 domain-containing protein</fullName>
    </submittedName>
</protein>
<reference evidence="1" key="1">
    <citation type="journal article" date="2020" name="mSystems">
        <title>Genome- and Community-Level Interaction Insights into Carbon Utilization and Element Cycling Functions of Hydrothermarchaeota in Hydrothermal Sediment.</title>
        <authorList>
            <person name="Zhou Z."/>
            <person name="Liu Y."/>
            <person name="Xu W."/>
            <person name="Pan J."/>
            <person name="Luo Z.H."/>
            <person name="Li M."/>
        </authorList>
    </citation>
    <scope>NUCLEOTIDE SEQUENCE [LARGE SCALE GENOMIC DNA]</scope>
    <source>
        <strain evidence="1">SpSt-339</strain>
    </source>
</reference>
<dbReference type="EMBL" id="DSOK01000091">
    <property type="protein sequence ID" value="HEN14414.1"/>
    <property type="molecule type" value="Genomic_DNA"/>
</dbReference>
<comment type="caution">
    <text evidence="1">The sequence shown here is derived from an EMBL/GenBank/DDBJ whole genome shotgun (WGS) entry which is preliminary data.</text>
</comment>
<dbReference type="InterPro" id="IPR010869">
    <property type="entry name" value="DUF1501"/>
</dbReference>
<dbReference type="SUPFAM" id="SSF53649">
    <property type="entry name" value="Alkaline phosphatase-like"/>
    <property type="match status" value="1"/>
</dbReference>
<dbReference type="InterPro" id="IPR017850">
    <property type="entry name" value="Alkaline_phosphatase_core_sf"/>
</dbReference>
<dbReference type="InterPro" id="IPR006311">
    <property type="entry name" value="TAT_signal"/>
</dbReference>
<organism evidence="1">
    <name type="scientific">Schlesneria paludicola</name>
    <dbReference type="NCBI Taxonomy" id="360056"/>
    <lineage>
        <taxon>Bacteria</taxon>
        <taxon>Pseudomonadati</taxon>
        <taxon>Planctomycetota</taxon>
        <taxon>Planctomycetia</taxon>
        <taxon>Planctomycetales</taxon>
        <taxon>Planctomycetaceae</taxon>
        <taxon>Schlesneria</taxon>
    </lineage>
</organism>
<dbReference type="Pfam" id="PF07394">
    <property type="entry name" value="DUF1501"/>
    <property type="match status" value="1"/>
</dbReference>
<name>A0A7C2NZ30_9PLAN</name>
<proteinExistence type="predicted"/>
<sequence length="474" mass="52277">MTSLPRLCSGPVARREILRAGVLGLGGLALPQFFQLRSAQAGQPGPSEADPSVIFVWLPGGPPHMEMYDLKPDAPAEYRGLFKPIATTVPGLDVCELMPRHARLAHKYNVVRSIAHEFADHGGGHKRFMTGRDPKSPVGFENDAPAVGSIVAKSVEQRCAAVPNYVCIVERGRDQVDTFSQGAAYLGPAYTPFMVPGDPSQADFKVPNIAPIAEVSGRLDDRTTLLAQFDQFRRQADQSGLMDSMDQFHQRAMNLLTSDRAKLAFDLGQEDQALRDRYGQHAWGQRLLLARRLVEAGCTFVSVIIENPYQSGIAHLKQGVYNWDSHAVNCHMFDDLQVRLPIYDQAVTALIEDIYDRGLDRRTLVIVTGEFGRTPRISESIGTQTGVMQPGRDHWPQAMSLITFGGGMRTGQVIGSTNSKGEHPKDRPLTPNDLWATVYRHLGIDHHHAFLDRRGRPMPILPSGSPIDELLPVA</sequence>
<dbReference type="AlphaFoldDB" id="A0A7C2NZ30"/>
<accession>A0A7C2NZ30</accession>